<dbReference type="Pfam" id="PF01323">
    <property type="entry name" value="DSBA"/>
    <property type="match status" value="1"/>
</dbReference>
<dbReference type="InterPro" id="IPR051924">
    <property type="entry name" value="GST_Kappa/NadH"/>
</dbReference>
<feature type="active site" description="Nucleophile" evidence="2">
    <location>
        <position position="17"/>
    </location>
</feature>
<proteinExistence type="inferred from homology"/>
<gene>
    <name evidence="4" type="ORF">H4N64_19100</name>
</gene>
<name>A0A7X1J3T1_9ACTN</name>
<evidence type="ECO:0000256" key="1">
    <source>
        <dbReference type="PIRNR" id="PIRNR006386"/>
    </source>
</evidence>
<dbReference type="EC" id="5.99.1.4" evidence="1"/>
<dbReference type="PIRSF" id="PIRSF006386">
    <property type="entry name" value="HCCAis_GSTk"/>
    <property type="match status" value="1"/>
</dbReference>
<dbReference type="RefSeq" id="WP_186283572.1">
    <property type="nucleotide sequence ID" value="NZ_JACMSF010000019.1"/>
</dbReference>
<keyword evidence="1" id="KW-0413">Isomerase</keyword>
<dbReference type="GO" id="GO:0004364">
    <property type="term" value="F:glutathione transferase activity"/>
    <property type="evidence" value="ECO:0007669"/>
    <property type="project" value="TreeGrafter"/>
</dbReference>
<dbReference type="SUPFAM" id="SSF52833">
    <property type="entry name" value="Thioredoxin-like"/>
    <property type="match status" value="1"/>
</dbReference>
<reference evidence="4 5" key="1">
    <citation type="submission" date="2020-08" db="EMBL/GenBank/DDBJ databases">
        <title>Streptomyces sp. PSKA01 genome sequencing and assembly.</title>
        <authorList>
            <person name="Mandal S."/>
            <person name="Maiti P.K."/>
            <person name="Das P."/>
        </authorList>
    </citation>
    <scope>NUCLEOTIDE SEQUENCE [LARGE SCALE GENOMIC DNA]</scope>
    <source>
        <strain evidence="4 5">PSKA01</strain>
    </source>
</reference>
<dbReference type="PANTHER" id="PTHR42943">
    <property type="entry name" value="GLUTATHIONE S-TRANSFERASE KAPPA"/>
    <property type="match status" value="1"/>
</dbReference>
<comment type="similarity">
    <text evidence="1">Belongs to the GST superfamily. NadH family.</text>
</comment>
<protein>
    <recommendedName>
        <fullName evidence="1">2-hydroxychromene-2-carboxylate isomerase</fullName>
        <ecNumber evidence="1">5.99.1.4</ecNumber>
    </recommendedName>
</protein>
<keyword evidence="5" id="KW-1185">Reference proteome</keyword>
<evidence type="ECO:0000313" key="4">
    <source>
        <dbReference type="EMBL" id="MBC2903688.1"/>
    </source>
</evidence>
<dbReference type="InterPro" id="IPR014440">
    <property type="entry name" value="HCCAis_GSTk"/>
</dbReference>
<evidence type="ECO:0000313" key="5">
    <source>
        <dbReference type="Proteomes" id="UP000584670"/>
    </source>
</evidence>
<dbReference type="GO" id="GO:0018845">
    <property type="term" value="F:2-hydroxychromene-2-carboxylate isomerase activity"/>
    <property type="evidence" value="ECO:0007669"/>
    <property type="project" value="UniProtKB-UniRule"/>
</dbReference>
<dbReference type="EMBL" id="JACMSF010000019">
    <property type="protein sequence ID" value="MBC2903688.1"/>
    <property type="molecule type" value="Genomic_DNA"/>
</dbReference>
<dbReference type="GO" id="GO:0006749">
    <property type="term" value="P:glutathione metabolic process"/>
    <property type="evidence" value="ECO:0007669"/>
    <property type="project" value="TreeGrafter"/>
</dbReference>
<evidence type="ECO:0000256" key="2">
    <source>
        <dbReference type="PIRSR" id="PIRSR006386-1"/>
    </source>
</evidence>
<accession>A0A7X1J3T1</accession>
<dbReference type="InterPro" id="IPR036249">
    <property type="entry name" value="Thioredoxin-like_sf"/>
</dbReference>
<sequence length="242" mass="26615">MTAHTLAAPRFYFSFRSPYSWLAHHDLLEWYPGLADELAWIPFWEPDRRSERMLTDAGGSFPYVPMSRAKHLYVLQDVRRLVTVRGLTVVWPVDRDPCWEVPHLAYLVAAEQGAGQAFADQVYRARWQQGHDICDRAVVAGIAKELGLDAEALGGAADDEQARAAGLDALLAADRDGVFGVPFFVHRHDRYWGVDRLASFAWTVRALHGGRPRPLAGGGSRVLSLGPDASRIADGGHAGGCG</sequence>
<organism evidence="4 5">
    <name type="scientific">Streptomyces cupreus</name>
    <dbReference type="NCBI Taxonomy" id="2759956"/>
    <lineage>
        <taxon>Bacteria</taxon>
        <taxon>Bacillati</taxon>
        <taxon>Actinomycetota</taxon>
        <taxon>Actinomycetes</taxon>
        <taxon>Kitasatosporales</taxon>
        <taxon>Streptomycetaceae</taxon>
        <taxon>Streptomyces</taxon>
    </lineage>
</organism>
<dbReference type="Gene3D" id="3.40.30.10">
    <property type="entry name" value="Glutaredoxin"/>
    <property type="match status" value="1"/>
</dbReference>
<dbReference type="AlphaFoldDB" id="A0A7X1J3T1"/>
<dbReference type="InterPro" id="IPR001853">
    <property type="entry name" value="DSBA-like_thioredoxin_dom"/>
</dbReference>
<dbReference type="GO" id="GO:0004602">
    <property type="term" value="F:glutathione peroxidase activity"/>
    <property type="evidence" value="ECO:0007669"/>
    <property type="project" value="TreeGrafter"/>
</dbReference>
<comment type="catalytic activity">
    <reaction evidence="1">
        <text>2-hydroxychromene-2-carboxylate = (3E)-4-(2-hydroxyphenyl)-2-oxobut-3-enoate</text>
        <dbReference type="Rhea" id="RHEA:27401"/>
        <dbReference type="ChEBI" id="CHEBI:59350"/>
        <dbReference type="ChEBI" id="CHEBI:59353"/>
        <dbReference type="EC" id="5.99.1.4"/>
    </reaction>
</comment>
<feature type="domain" description="DSBA-like thioredoxin" evidence="3">
    <location>
        <begin position="11"/>
        <end position="201"/>
    </location>
</feature>
<comment type="caution">
    <text evidence="4">The sequence shown here is derived from an EMBL/GenBank/DDBJ whole genome shotgun (WGS) entry which is preliminary data.</text>
</comment>
<dbReference type="PANTHER" id="PTHR42943:SF2">
    <property type="entry name" value="GLUTATHIONE S-TRANSFERASE KAPPA 1"/>
    <property type="match status" value="1"/>
</dbReference>
<dbReference type="Proteomes" id="UP000584670">
    <property type="component" value="Unassembled WGS sequence"/>
</dbReference>
<evidence type="ECO:0000259" key="3">
    <source>
        <dbReference type="Pfam" id="PF01323"/>
    </source>
</evidence>